<keyword evidence="3" id="KW-1185">Reference proteome</keyword>
<feature type="chain" id="PRO_5021867929" evidence="1">
    <location>
        <begin position="22"/>
        <end position="154"/>
    </location>
</feature>
<dbReference type="EMBL" id="VLLF01000012">
    <property type="protein sequence ID" value="TWI80060.1"/>
    <property type="molecule type" value="Genomic_DNA"/>
</dbReference>
<sequence>MLRRFAAFMVCFAILCAPALSVDVKSWRSSTVDGFTKFWVDNHDGAKFIIWCHPSRPVSGTLVDIHIDGQRAPANSRVRIIVDKDMVQLPADSRGYILTDTATGADSFRILWHELRSSFGLAVKFKDERYASFSLNGAKDALPGIACPADFDKQ</sequence>
<feature type="signal peptide" evidence="1">
    <location>
        <begin position="1"/>
        <end position="21"/>
    </location>
</feature>
<dbReference type="OrthoDB" id="7678186at2"/>
<dbReference type="Proteomes" id="UP000320593">
    <property type="component" value="Unassembled WGS sequence"/>
</dbReference>
<dbReference type="RefSeq" id="WP_145347268.1">
    <property type="nucleotide sequence ID" value="NZ_SMLY01000079.1"/>
</dbReference>
<gene>
    <name evidence="2" type="ORF">JM93_04173</name>
</gene>
<keyword evidence="1" id="KW-0732">Signal</keyword>
<name>A0A562SH34_9HYPH</name>
<proteinExistence type="predicted"/>
<evidence type="ECO:0000313" key="3">
    <source>
        <dbReference type="Proteomes" id="UP000320593"/>
    </source>
</evidence>
<comment type="caution">
    <text evidence="2">The sequence shown here is derived from an EMBL/GenBank/DDBJ whole genome shotgun (WGS) entry which is preliminary data.</text>
</comment>
<protein>
    <submittedName>
        <fullName evidence="2">Uncharacterized protein</fullName>
    </submittedName>
</protein>
<reference evidence="2 3" key="1">
    <citation type="submission" date="2019-07" db="EMBL/GenBank/DDBJ databases">
        <title>Genomic Encyclopedia of Archaeal and Bacterial Type Strains, Phase II (KMG-II): from individual species to whole genera.</title>
        <authorList>
            <person name="Goeker M."/>
        </authorList>
    </citation>
    <scope>NUCLEOTIDE SEQUENCE [LARGE SCALE GENOMIC DNA]</scope>
    <source>
        <strain evidence="2 3">ATCC BAA-252</strain>
    </source>
</reference>
<organism evidence="2 3">
    <name type="scientific">Roseibium hamelinense</name>
    <dbReference type="NCBI Taxonomy" id="150831"/>
    <lineage>
        <taxon>Bacteria</taxon>
        <taxon>Pseudomonadati</taxon>
        <taxon>Pseudomonadota</taxon>
        <taxon>Alphaproteobacteria</taxon>
        <taxon>Hyphomicrobiales</taxon>
        <taxon>Stappiaceae</taxon>
        <taxon>Roseibium</taxon>
    </lineage>
</organism>
<evidence type="ECO:0000256" key="1">
    <source>
        <dbReference type="SAM" id="SignalP"/>
    </source>
</evidence>
<accession>A0A562SH34</accession>
<evidence type="ECO:0000313" key="2">
    <source>
        <dbReference type="EMBL" id="TWI80060.1"/>
    </source>
</evidence>
<dbReference type="AlphaFoldDB" id="A0A562SH34"/>